<keyword evidence="3" id="KW-1185">Reference proteome</keyword>
<feature type="transmembrane region" description="Helical" evidence="1">
    <location>
        <begin position="311"/>
        <end position="329"/>
    </location>
</feature>
<dbReference type="PANTHER" id="PTHR23523">
    <property type="match status" value="1"/>
</dbReference>
<feature type="transmembrane region" description="Helical" evidence="1">
    <location>
        <begin position="80"/>
        <end position="100"/>
    </location>
</feature>
<dbReference type="InterPro" id="IPR036259">
    <property type="entry name" value="MFS_trans_sf"/>
</dbReference>
<dbReference type="Proteomes" id="UP000190037">
    <property type="component" value="Unassembled WGS sequence"/>
</dbReference>
<keyword evidence="1" id="KW-1133">Transmembrane helix</keyword>
<evidence type="ECO:0000313" key="2">
    <source>
        <dbReference type="EMBL" id="OPC79889.1"/>
    </source>
</evidence>
<dbReference type="STRING" id="159449.B4N89_02075"/>
<feature type="transmembrane region" description="Helical" evidence="1">
    <location>
        <begin position="165"/>
        <end position="187"/>
    </location>
</feature>
<dbReference type="Gene3D" id="1.20.1250.20">
    <property type="entry name" value="MFS general substrate transporter like domains"/>
    <property type="match status" value="1"/>
</dbReference>
<feature type="transmembrane region" description="Helical" evidence="1">
    <location>
        <begin position="335"/>
        <end position="363"/>
    </location>
</feature>
<comment type="caution">
    <text evidence="2">The sequence shown here is derived from an EMBL/GenBank/DDBJ whole genome shotgun (WGS) entry which is preliminary data.</text>
</comment>
<keyword evidence="1" id="KW-0812">Transmembrane</keyword>
<evidence type="ECO:0008006" key="4">
    <source>
        <dbReference type="Google" id="ProtNLM"/>
    </source>
</evidence>
<feature type="transmembrane region" description="Helical" evidence="1">
    <location>
        <begin position="375"/>
        <end position="393"/>
    </location>
</feature>
<dbReference type="PANTHER" id="PTHR23523:SF2">
    <property type="entry name" value="2-NITROIMIDAZOLE TRANSPORTER"/>
    <property type="match status" value="1"/>
</dbReference>
<name>A0A1T3NST6_9ACTN</name>
<accession>A0A1T3NST6</accession>
<dbReference type="AlphaFoldDB" id="A0A1T3NST6"/>
<proteinExistence type="predicted"/>
<gene>
    <name evidence="2" type="ORF">B4N89_02075</name>
</gene>
<feature type="transmembrane region" description="Helical" evidence="1">
    <location>
        <begin position="278"/>
        <end position="299"/>
    </location>
</feature>
<feature type="transmembrane region" description="Helical" evidence="1">
    <location>
        <begin position="399"/>
        <end position="418"/>
    </location>
</feature>
<feature type="transmembrane region" description="Helical" evidence="1">
    <location>
        <begin position="112"/>
        <end position="129"/>
    </location>
</feature>
<feature type="transmembrane region" description="Helical" evidence="1">
    <location>
        <begin position="199"/>
        <end position="218"/>
    </location>
</feature>
<dbReference type="EMBL" id="MWQN01000001">
    <property type="protein sequence ID" value="OPC79889.1"/>
    <property type="molecule type" value="Genomic_DNA"/>
</dbReference>
<sequence length="442" mass="44044">MIGRHLDRIHQTSYLLSMTSAAPAPTSPAVPTVADPAARRRAAWLAGVGIVLIAFNLRLGISSAAALLEALRDTLGFGSVTASLLPTLPTLCFAAAGLTASPLARRFGTERAVLVALVALAAGLGLRMVPATWALLTGTVVGMSGLAVGNVLLPALLRGHFPHRVSVLTGVYTTVMALGATLAAAVAVPVADGFDSPSLGLAVWAIPAVAALLVWSLVRAPHAAAGGTGAAGHVSPWAMARTRLGRLVTAYFALQALNCYALVGWLPTLLSDRGMSHGGAGAMLAITQGAGIPATFALLAFVRATGRLRPAFVLVSVSMLIGFTGLLVAPVAAPVLWAVAVGVGFCSFPLVLSVIGGSGAGAAETTALSTLAQSLGYGVAATGPFALGLMHGATGGWTVPMAALVVTAVGQLLVGLVLSGGRGAAGAAEPDAAPEPARRPGA</sequence>
<dbReference type="SUPFAM" id="SSF103473">
    <property type="entry name" value="MFS general substrate transporter"/>
    <property type="match status" value="1"/>
</dbReference>
<feature type="transmembrane region" description="Helical" evidence="1">
    <location>
        <begin position="135"/>
        <end position="153"/>
    </location>
</feature>
<dbReference type="GO" id="GO:0022857">
    <property type="term" value="F:transmembrane transporter activity"/>
    <property type="evidence" value="ECO:0007669"/>
    <property type="project" value="InterPro"/>
</dbReference>
<evidence type="ECO:0000313" key="3">
    <source>
        <dbReference type="Proteomes" id="UP000190037"/>
    </source>
</evidence>
<keyword evidence="1" id="KW-0472">Membrane</keyword>
<dbReference type="InterPro" id="IPR052524">
    <property type="entry name" value="MFS_Cyanate_Porter"/>
</dbReference>
<dbReference type="InterPro" id="IPR011701">
    <property type="entry name" value="MFS"/>
</dbReference>
<feature type="transmembrane region" description="Helical" evidence="1">
    <location>
        <begin position="247"/>
        <end position="266"/>
    </location>
</feature>
<organism evidence="2 3">
    <name type="scientific">Embleya scabrispora</name>
    <dbReference type="NCBI Taxonomy" id="159449"/>
    <lineage>
        <taxon>Bacteria</taxon>
        <taxon>Bacillati</taxon>
        <taxon>Actinomycetota</taxon>
        <taxon>Actinomycetes</taxon>
        <taxon>Kitasatosporales</taxon>
        <taxon>Streptomycetaceae</taxon>
        <taxon>Embleya</taxon>
    </lineage>
</organism>
<protein>
    <recommendedName>
        <fullName evidence="4">MFS transporter</fullName>
    </recommendedName>
</protein>
<evidence type="ECO:0000256" key="1">
    <source>
        <dbReference type="SAM" id="Phobius"/>
    </source>
</evidence>
<dbReference type="Pfam" id="PF07690">
    <property type="entry name" value="MFS_1"/>
    <property type="match status" value="1"/>
</dbReference>
<feature type="transmembrane region" description="Helical" evidence="1">
    <location>
        <begin position="42"/>
        <end position="68"/>
    </location>
</feature>
<reference evidence="2 3" key="1">
    <citation type="submission" date="2017-03" db="EMBL/GenBank/DDBJ databases">
        <title>Draft genome sequence of Streptomyces scabrisporus NF3, endophyte isolated from Amphipterygium adstringens.</title>
        <authorList>
            <person name="Vazquez M."/>
            <person name="Ceapa C.D."/>
            <person name="Rodriguez Luna D."/>
            <person name="Sanchez Esquivel S."/>
        </authorList>
    </citation>
    <scope>NUCLEOTIDE SEQUENCE [LARGE SCALE GENOMIC DNA]</scope>
    <source>
        <strain evidence="2 3">NF3</strain>
    </source>
</reference>